<dbReference type="InterPro" id="IPR052042">
    <property type="entry name" value="Tail_sheath_structural"/>
</dbReference>
<dbReference type="RefSeq" id="WP_317140312.1">
    <property type="nucleotide sequence ID" value="NZ_CP118157.1"/>
</dbReference>
<name>A0AA97FHT8_9MICO</name>
<dbReference type="EMBL" id="CP118157">
    <property type="protein sequence ID" value="WOF23841.1"/>
    <property type="molecule type" value="Genomic_DNA"/>
</dbReference>
<protein>
    <recommendedName>
        <fullName evidence="3">Phage tail protein</fullName>
    </recommendedName>
</protein>
<gene>
    <name evidence="1" type="ORF">N8K70_03935</name>
</gene>
<evidence type="ECO:0000313" key="1">
    <source>
        <dbReference type="EMBL" id="WOF23841.1"/>
    </source>
</evidence>
<dbReference type="PANTHER" id="PTHR35861:SF1">
    <property type="entry name" value="PHAGE TAIL SHEATH PROTEIN"/>
    <property type="match status" value="1"/>
</dbReference>
<evidence type="ECO:0008006" key="3">
    <source>
        <dbReference type="Google" id="ProtNLM"/>
    </source>
</evidence>
<dbReference type="PANTHER" id="PTHR35861">
    <property type="match status" value="1"/>
</dbReference>
<sequence length="369" mass="37000">MARPQVSVNISEALPVASLPTATGTLFYAFAGTGGPLVPTSVTSAAEAETAGVPAAIATQIGDALSQGVPEVIVLRAAAESATAVTETEWATALDLLAPSFGPGQVTIPGVASTAAHTALLAHVAANPQRVAFLDVGENDTAATIATTAAALAATAGAERTGLFGPWVQLPGTTGARAVPASLVAAGLAARGDAAVGNANHAPIFDQGRGAGSVRNGLGVVSAFGDGEVDTLYDAGANVFRDVLGVVTLTGWKSLGTDAVWRQLNIGRLTAEISARISSLMYQYLGSPIDGQGILLSQVAGDISGYLLGLHTARALYGDTPEDAYEIVCDFSNNTAETIANGEVHADIAITASTAAEQIVINIVTSLAG</sequence>
<accession>A0AA97FHT8</accession>
<reference evidence="1 2" key="1">
    <citation type="submission" date="2023-02" db="EMBL/GenBank/DDBJ databases">
        <title>Microbacterium betulae sp. nov., isolated from birch wood.</title>
        <authorList>
            <person name="Pasciak M."/>
            <person name="Pawlik K.J."/>
            <person name="Martynowski D."/>
            <person name="Laczmanski L."/>
            <person name="Ciekot J."/>
            <person name="Szponar B."/>
            <person name="Wojcik-Fatla A."/>
            <person name="Mackiewicz B."/>
            <person name="Farian E."/>
            <person name="Cholewa G."/>
            <person name="Cholewa A."/>
            <person name="Dutkiewicz J."/>
        </authorList>
    </citation>
    <scope>NUCLEOTIDE SEQUENCE [LARGE SCALE GENOMIC DNA]</scope>
    <source>
        <strain evidence="1 2">AB</strain>
    </source>
</reference>
<dbReference type="KEGG" id="mbet:N8K70_03935"/>
<dbReference type="AlphaFoldDB" id="A0AA97FHT8"/>
<keyword evidence="2" id="KW-1185">Reference proteome</keyword>
<evidence type="ECO:0000313" key="2">
    <source>
        <dbReference type="Proteomes" id="UP001305498"/>
    </source>
</evidence>
<proteinExistence type="predicted"/>
<dbReference type="Gene3D" id="3.40.50.11780">
    <property type="match status" value="1"/>
</dbReference>
<dbReference type="Proteomes" id="UP001305498">
    <property type="component" value="Chromosome"/>
</dbReference>
<organism evidence="1 2">
    <name type="scientific">Microbacterium betulae</name>
    <dbReference type="NCBI Taxonomy" id="2981139"/>
    <lineage>
        <taxon>Bacteria</taxon>
        <taxon>Bacillati</taxon>
        <taxon>Actinomycetota</taxon>
        <taxon>Actinomycetes</taxon>
        <taxon>Micrococcales</taxon>
        <taxon>Microbacteriaceae</taxon>
        <taxon>Microbacterium</taxon>
    </lineage>
</organism>